<protein>
    <recommendedName>
        <fullName evidence="4">Holin</fullName>
    </recommendedName>
</protein>
<keyword evidence="1" id="KW-0812">Transmembrane</keyword>
<dbReference type="OrthoDB" id="7506428at2"/>
<evidence type="ECO:0008006" key="4">
    <source>
        <dbReference type="Google" id="ProtNLM"/>
    </source>
</evidence>
<keyword evidence="3" id="KW-1185">Reference proteome</keyword>
<dbReference type="Proteomes" id="UP000052268">
    <property type="component" value="Unassembled WGS sequence"/>
</dbReference>
<sequence length="121" mass="13329">MEHFSLSDWLSAAGYTLLAAVGGLLGYAMREHDKGNEMNWLRATTEAVSSGFVGFLVMLLCLAMNLDPLWTGPIVGLFGWLGANVTIRMIERIVYEKLGVKLRANTDKRVAAAKAQEEDRP</sequence>
<accession>A0A0J7Y814</accession>
<dbReference type="EMBL" id="JACU01000002">
    <property type="protein sequence ID" value="KMS59966.1"/>
    <property type="molecule type" value="Genomic_DNA"/>
</dbReference>
<evidence type="ECO:0000313" key="3">
    <source>
        <dbReference type="Proteomes" id="UP000052268"/>
    </source>
</evidence>
<proteinExistence type="predicted"/>
<feature type="transmembrane region" description="Helical" evidence="1">
    <location>
        <begin position="69"/>
        <end position="87"/>
    </location>
</feature>
<dbReference type="PATRIC" id="fig|1114963.3.peg.425"/>
<feature type="transmembrane region" description="Helical" evidence="1">
    <location>
        <begin position="40"/>
        <end position="63"/>
    </location>
</feature>
<keyword evidence="1" id="KW-1133">Transmembrane helix</keyword>
<organism evidence="2 3">
    <name type="scientific">Novosphingobium barchaimii LL02</name>
    <dbReference type="NCBI Taxonomy" id="1114963"/>
    <lineage>
        <taxon>Bacteria</taxon>
        <taxon>Pseudomonadati</taxon>
        <taxon>Pseudomonadota</taxon>
        <taxon>Alphaproteobacteria</taxon>
        <taxon>Sphingomonadales</taxon>
        <taxon>Sphingomonadaceae</taxon>
        <taxon>Novosphingobium</taxon>
    </lineage>
</organism>
<dbReference type="Pfam" id="PF16083">
    <property type="entry name" value="Phage_holin_3_3"/>
    <property type="match status" value="1"/>
</dbReference>
<keyword evidence="1" id="KW-0472">Membrane</keyword>
<reference evidence="2 3" key="1">
    <citation type="journal article" date="2015" name="G3 (Bethesda)">
        <title>Insights into Ongoing Evolution of the Hexachlorocyclohexane Catabolic Pathway from Comparative Genomics of Ten Sphingomonadaceae Strains.</title>
        <authorList>
            <person name="Pearce S.L."/>
            <person name="Oakeshott J.G."/>
            <person name="Pandey G."/>
        </authorList>
    </citation>
    <scope>NUCLEOTIDE SEQUENCE [LARGE SCALE GENOMIC DNA]</scope>
    <source>
        <strain evidence="2 3">LL02</strain>
    </source>
</reference>
<feature type="transmembrane region" description="Helical" evidence="1">
    <location>
        <begin position="12"/>
        <end position="28"/>
    </location>
</feature>
<evidence type="ECO:0000313" key="2">
    <source>
        <dbReference type="EMBL" id="KMS59966.1"/>
    </source>
</evidence>
<gene>
    <name evidence="2" type="ORF">V474_07635</name>
</gene>
<dbReference type="RefSeq" id="WP_059149893.1">
    <property type="nucleotide sequence ID" value="NZ_KQ130452.1"/>
</dbReference>
<comment type="caution">
    <text evidence="2">The sequence shown here is derived from an EMBL/GenBank/DDBJ whole genome shotgun (WGS) entry which is preliminary data.</text>
</comment>
<dbReference type="AlphaFoldDB" id="A0A0J7Y814"/>
<evidence type="ECO:0000256" key="1">
    <source>
        <dbReference type="SAM" id="Phobius"/>
    </source>
</evidence>
<dbReference type="InterPro" id="IPR032126">
    <property type="entry name" value="LydA_holin"/>
</dbReference>
<name>A0A0J7Y814_9SPHN</name>